<keyword evidence="1" id="KW-0472">Membrane</keyword>
<protein>
    <recommendedName>
        <fullName evidence="4">Transmembrane protein</fullName>
    </recommendedName>
</protein>
<accession>A0A376L471</accession>
<keyword evidence="1" id="KW-1133">Transmembrane helix</keyword>
<proteinExistence type="predicted"/>
<dbReference type="AlphaFoldDB" id="A0A376L471"/>
<dbReference type="EMBL" id="UFZQ01000001">
    <property type="protein sequence ID" value="STE89050.1"/>
    <property type="molecule type" value="Genomic_DNA"/>
</dbReference>
<evidence type="ECO:0000313" key="2">
    <source>
        <dbReference type="EMBL" id="STE89050.1"/>
    </source>
</evidence>
<organism evidence="2 3">
    <name type="scientific">Escherichia coli</name>
    <dbReference type="NCBI Taxonomy" id="562"/>
    <lineage>
        <taxon>Bacteria</taxon>
        <taxon>Pseudomonadati</taxon>
        <taxon>Pseudomonadota</taxon>
        <taxon>Gammaproteobacteria</taxon>
        <taxon>Enterobacterales</taxon>
        <taxon>Enterobacteriaceae</taxon>
        <taxon>Escherichia</taxon>
    </lineage>
</organism>
<name>A0A376L471_ECOLX</name>
<feature type="transmembrane region" description="Helical" evidence="1">
    <location>
        <begin position="36"/>
        <end position="56"/>
    </location>
</feature>
<evidence type="ECO:0000313" key="3">
    <source>
        <dbReference type="Proteomes" id="UP000255460"/>
    </source>
</evidence>
<evidence type="ECO:0000256" key="1">
    <source>
        <dbReference type="SAM" id="Phobius"/>
    </source>
</evidence>
<reference evidence="2 3" key="1">
    <citation type="submission" date="2018-06" db="EMBL/GenBank/DDBJ databases">
        <authorList>
            <consortium name="Pathogen Informatics"/>
            <person name="Doyle S."/>
        </authorList>
    </citation>
    <scope>NUCLEOTIDE SEQUENCE [LARGE SCALE GENOMIC DNA]</scope>
    <source>
        <strain evidence="2 3">NCTC10418</strain>
    </source>
</reference>
<sequence length="62" mass="7108">MAGDKELHIGDFFVGNSTFGIFFLVRMFVLVHRNLCLCCLCISANCYFYSLCYFVSYDILAC</sequence>
<keyword evidence="1" id="KW-0812">Transmembrane</keyword>
<feature type="transmembrane region" description="Helical" evidence="1">
    <location>
        <begin position="12"/>
        <end position="29"/>
    </location>
</feature>
<evidence type="ECO:0008006" key="4">
    <source>
        <dbReference type="Google" id="ProtNLM"/>
    </source>
</evidence>
<dbReference type="Proteomes" id="UP000255460">
    <property type="component" value="Unassembled WGS sequence"/>
</dbReference>
<gene>
    <name evidence="2" type="ORF">NCTC10418_06772</name>
</gene>